<accession>A0A821PBI6</accession>
<evidence type="ECO:0000313" key="3">
    <source>
        <dbReference type="EMBL" id="CAF4802825.1"/>
    </source>
</evidence>
<dbReference type="EMBL" id="CAJOBZ010000006">
    <property type="protein sequence ID" value="CAF4802825.1"/>
    <property type="molecule type" value="Genomic_DNA"/>
</dbReference>
<dbReference type="OrthoDB" id="8192965at2759"/>
<evidence type="ECO:0000256" key="2">
    <source>
        <dbReference type="SAM" id="SignalP"/>
    </source>
</evidence>
<feature type="signal peptide" evidence="2">
    <location>
        <begin position="1"/>
        <end position="15"/>
    </location>
</feature>
<name>A0A821PBI6_9NEOP</name>
<comment type="caution">
    <text evidence="3">The sequence shown here is derived from an EMBL/GenBank/DDBJ whole genome shotgun (WGS) entry which is preliminary data.</text>
</comment>
<evidence type="ECO:0000313" key="4">
    <source>
        <dbReference type="Proteomes" id="UP000663880"/>
    </source>
</evidence>
<keyword evidence="2" id="KW-0732">Signal</keyword>
<proteinExistence type="predicted"/>
<feature type="region of interest" description="Disordered" evidence="1">
    <location>
        <begin position="122"/>
        <end position="144"/>
    </location>
</feature>
<protein>
    <submittedName>
        <fullName evidence="3">Uncharacterized protein</fullName>
    </submittedName>
</protein>
<feature type="chain" id="PRO_5032276417" evidence="2">
    <location>
        <begin position="16"/>
        <end position="312"/>
    </location>
</feature>
<keyword evidence="4" id="KW-1185">Reference proteome</keyword>
<dbReference type="AlphaFoldDB" id="A0A821PBI6"/>
<dbReference type="Proteomes" id="UP000663880">
    <property type="component" value="Unassembled WGS sequence"/>
</dbReference>
<evidence type="ECO:0000256" key="1">
    <source>
        <dbReference type="SAM" id="MobiDB-lite"/>
    </source>
</evidence>
<organism evidence="3 4">
    <name type="scientific">Pieris macdunnoughi</name>
    <dbReference type="NCBI Taxonomy" id="345717"/>
    <lineage>
        <taxon>Eukaryota</taxon>
        <taxon>Metazoa</taxon>
        <taxon>Ecdysozoa</taxon>
        <taxon>Arthropoda</taxon>
        <taxon>Hexapoda</taxon>
        <taxon>Insecta</taxon>
        <taxon>Pterygota</taxon>
        <taxon>Neoptera</taxon>
        <taxon>Endopterygota</taxon>
        <taxon>Lepidoptera</taxon>
        <taxon>Glossata</taxon>
        <taxon>Ditrysia</taxon>
        <taxon>Papilionoidea</taxon>
        <taxon>Pieridae</taxon>
        <taxon>Pierinae</taxon>
        <taxon>Pieris</taxon>
    </lineage>
</organism>
<gene>
    <name evidence="3" type="ORF">PMACD_LOCUS3549</name>
</gene>
<sequence>MLLVLLLSLFTFGLATPFHKYPFVFLLDVGNEELGTANTEQIKVSVSGGVLALKYPAETDGPIIGHVRVTGIDFGTDLKASIVEGGPGYRYVVLVLMGAAGKQYDTVITVQTLNEDKRLSKSMSNGYKVQEDTNDSAEEVDKGSINSRFDEKMSAEITKSESLTYEQNEDDLDEANNDDIDQLSSYKNVYSRNKETRESDSDIIQSDTNYNMKYDSEIENNDEERNIAEIHDNPIEKKAFTNADRTYVSVLPLNVLAGYGRVPGFYGNIMTYPQSVITRDNGLIESDNENDYSVFNKDLNNNIDDYVSSVDY</sequence>
<reference evidence="3" key="1">
    <citation type="submission" date="2021-02" db="EMBL/GenBank/DDBJ databases">
        <authorList>
            <person name="Steward A R."/>
        </authorList>
    </citation>
    <scope>NUCLEOTIDE SEQUENCE</scope>
</reference>